<feature type="domain" description="Mor transcription activator" evidence="1">
    <location>
        <begin position="3"/>
        <end position="91"/>
    </location>
</feature>
<protein>
    <submittedName>
        <fullName evidence="3">Mor transcription activator family protein</fullName>
    </submittedName>
</protein>
<dbReference type="InterPro" id="IPR014875">
    <property type="entry name" value="Mor_transcription_activator"/>
</dbReference>
<dbReference type="SUPFAM" id="SSF46689">
    <property type="entry name" value="Homeodomain-like"/>
    <property type="match status" value="1"/>
</dbReference>
<dbReference type="PANTHER" id="PTHR37812:SF1">
    <property type="entry name" value="MU-LIKE PROPHAGE FLUMU PROTEIN C"/>
    <property type="match status" value="1"/>
</dbReference>
<evidence type="ECO:0000259" key="1">
    <source>
        <dbReference type="Pfam" id="PF08765"/>
    </source>
</evidence>
<dbReference type="InterPro" id="IPR052411">
    <property type="entry name" value="c-mor_Regulatory_Protein"/>
</dbReference>
<name>A0A396AHX9_9FIRM</name>
<dbReference type="RefSeq" id="WP_118091783.1">
    <property type="nucleotide sequence ID" value="NZ_CABJFX010000020.1"/>
</dbReference>
<dbReference type="Proteomes" id="UP000283492">
    <property type="component" value="Unassembled WGS sequence"/>
</dbReference>
<evidence type="ECO:0000313" key="2">
    <source>
        <dbReference type="EMBL" id="RHA87419.1"/>
    </source>
</evidence>
<reference evidence="4 5" key="1">
    <citation type="submission" date="2018-08" db="EMBL/GenBank/DDBJ databases">
        <title>A genome reference for cultivated species of the human gut microbiota.</title>
        <authorList>
            <person name="Zou Y."/>
            <person name="Xue W."/>
            <person name="Luo G."/>
        </authorList>
    </citation>
    <scope>NUCLEOTIDE SEQUENCE [LARGE SCALE GENOMIC DNA]</scope>
    <source>
        <strain evidence="3 4">AM32-8LB</strain>
        <strain evidence="2 5">AM42-1AC</strain>
    </source>
</reference>
<dbReference type="Pfam" id="PF08765">
    <property type="entry name" value="Mor"/>
    <property type="match status" value="1"/>
</dbReference>
<accession>A0A396AHX9</accession>
<comment type="caution">
    <text evidence="3">The sequence shown here is derived from an EMBL/GenBank/DDBJ whole genome shotgun (WGS) entry which is preliminary data.</text>
</comment>
<dbReference type="EMBL" id="QSFX01000020">
    <property type="protein sequence ID" value="RHA87419.1"/>
    <property type="molecule type" value="Genomic_DNA"/>
</dbReference>
<evidence type="ECO:0000313" key="5">
    <source>
        <dbReference type="Proteomes" id="UP000283492"/>
    </source>
</evidence>
<proteinExistence type="predicted"/>
<evidence type="ECO:0000313" key="4">
    <source>
        <dbReference type="Proteomes" id="UP000266391"/>
    </source>
</evidence>
<dbReference type="Gene3D" id="1.10.10.60">
    <property type="entry name" value="Homeodomain-like"/>
    <property type="match status" value="1"/>
</dbReference>
<gene>
    <name evidence="3" type="ORF">DW813_00910</name>
    <name evidence="2" type="ORF">DW914_11335</name>
</gene>
<dbReference type="EMBL" id="QSIQ01000001">
    <property type="protein sequence ID" value="RHD06459.1"/>
    <property type="molecule type" value="Genomic_DNA"/>
</dbReference>
<evidence type="ECO:0000313" key="3">
    <source>
        <dbReference type="EMBL" id="RHD06459.1"/>
    </source>
</evidence>
<dbReference type="InterPro" id="IPR009057">
    <property type="entry name" value="Homeodomain-like_sf"/>
</dbReference>
<dbReference type="AlphaFoldDB" id="A0A396AHX9"/>
<organism evidence="3 4">
    <name type="scientific">Roseburia inulinivorans</name>
    <dbReference type="NCBI Taxonomy" id="360807"/>
    <lineage>
        <taxon>Bacteria</taxon>
        <taxon>Bacillati</taxon>
        <taxon>Bacillota</taxon>
        <taxon>Clostridia</taxon>
        <taxon>Lachnospirales</taxon>
        <taxon>Lachnospiraceae</taxon>
        <taxon>Roseburia</taxon>
    </lineage>
</organism>
<dbReference type="Proteomes" id="UP000266391">
    <property type="component" value="Unassembled WGS sequence"/>
</dbReference>
<sequence length="106" mass="12406">MKEELLNELVSETRMEDISERYREIAKLIGIDNFVKLSNYARGDEIYFPKVESVVSPARNRRIKKEFNGSNDKELAKKYNLTLKQIWNILKDEPPAGQMSLDEWLG</sequence>
<dbReference type="PANTHER" id="PTHR37812">
    <property type="entry name" value="MU-LIKE PROPHAGE FLUMU PROTEIN C"/>
    <property type="match status" value="1"/>
</dbReference>